<keyword evidence="2" id="KW-1185">Reference proteome</keyword>
<evidence type="ECO:0000313" key="1">
    <source>
        <dbReference type="EMBL" id="KAK7478047.1"/>
    </source>
</evidence>
<protein>
    <submittedName>
        <fullName evidence="1">Uncharacterized protein</fullName>
    </submittedName>
</protein>
<dbReference type="AlphaFoldDB" id="A0ABD0JT02"/>
<comment type="caution">
    <text evidence="1">The sequence shown here is derived from an EMBL/GenBank/DDBJ whole genome shotgun (WGS) entry which is preliminary data.</text>
</comment>
<accession>A0ABD0JT02</accession>
<sequence>MNSLGADHRRNRVRYRAHLSSGGVTRPRAKICRLPSAGLSRSVSLFLCLAVPPNKSTGRVWIRWNNLAALCFLCGVHSRRFDGVVL</sequence>
<dbReference type="EMBL" id="JACVVK020000335">
    <property type="protein sequence ID" value="KAK7478047.1"/>
    <property type="molecule type" value="Genomic_DNA"/>
</dbReference>
<gene>
    <name evidence="1" type="ORF">BaRGS_00030723</name>
</gene>
<organism evidence="1 2">
    <name type="scientific">Batillaria attramentaria</name>
    <dbReference type="NCBI Taxonomy" id="370345"/>
    <lineage>
        <taxon>Eukaryota</taxon>
        <taxon>Metazoa</taxon>
        <taxon>Spiralia</taxon>
        <taxon>Lophotrochozoa</taxon>
        <taxon>Mollusca</taxon>
        <taxon>Gastropoda</taxon>
        <taxon>Caenogastropoda</taxon>
        <taxon>Sorbeoconcha</taxon>
        <taxon>Cerithioidea</taxon>
        <taxon>Batillariidae</taxon>
        <taxon>Batillaria</taxon>
    </lineage>
</organism>
<dbReference type="Proteomes" id="UP001519460">
    <property type="component" value="Unassembled WGS sequence"/>
</dbReference>
<proteinExistence type="predicted"/>
<name>A0ABD0JT02_9CAEN</name>
<evidence type="ECO:0000313" key="2">
    <source>
        <dbReference type="Proteomes" id="UP001519460"/>
    </source>
</evidence>
<reference evidence="1 2" key="1">
    <citation type="journal article" date="2023" name="Sci. Data">
        <title>Genome assembly of the Korean intertidal mud-creeper Batillaria attramentaria.</title>
        <authorList>
            <person name="Patra A.K."/>
            <person name="Ho P.T."/>
            <person name="Jun S."/>
            <person name="Lee S.J."/>
            <person name="Kim Y."/>
            <person name="Won Y.J."/>
        </authorList>
    </citation>
    <scope>NUCLEOTIDE SEQUENCE [LARGE SCALE GENOMIC DNA]</scope>
    <source>
        <strain evidence="1">Wonlab-2016</strain>
    </source>
</reference>